<gene>
    <name evidence="4" type="primary">cmr4</name>
    <name evidence="4" type="ORF">O4J56_18030</name>
</gene>
<accession>A0ABT4U6H5</accession>
<comment type="subunit">
    <text evidence="2">Part of the Csm effector complex that includes Cas10, Csm2, Csm3, Csm4 and Csm5.</text>
</comment>
<keyword evidence="5" id="KW-1185">Reference proteome</keyword>
<dbReference type="InterPro" id="IPR005537">
    <property type="entry name" value="RAMP_III_fam"/>
</dbReference>
<dbReference type="RefSeq" id="WP_270687143.1">
    <property type="nucleotide sequence ID" value="NZ_JAQFWQ010000053.1"/>
</dbReference>
<dbReference type="Proteomes" id="UP001527866">
    <property type="component" value="Unassembled WGS sequence"/>
</dbReference>
<dbReference type="PANTHER" id="PTHR36700:SF1">
    <property type="entry name" value="CRISPR SYSTEM CMR SUBUNIT CMR4"/>
    <property type="match status" value="1"/>
</dbReference>
<evidence type="ECO:0000313" key="4">
    <source>
        <dbReference type="EMBL" id="MDA2812548.1"/>
    </source>
</evidence>
<dbReference type="InterPro" id="IPR013410">
    <property type="entry name" value="CRISPR-assoc_RAMP_Cmr4"/>
</dbReference>
<dbReference type="EMBL" id="JAQFWQ010000053">
    <property type="protein sequence ID" value="MDA2812548.1"/>
    <property type="molecule type" value="Genomic_DNA"/>
</dbReference>
<sequence length="313" mass="33425">MRTYLLYLYTESPLHAGGAEADGSVDLPIQREAATGYPLVWGQSLKGALRQAAYDAGWGDRREGAPGGGTLLDELFGRATSGDDDGPGVNANAGRLVVGDAQLLAVPVPTLKETFAWATSALALSRLARKHARVRDDRGTRPFPAVPDGGGVCAKDKWEDARQVLGPCVLPVRGAEKGGPDPVAEWADLIAREGIGDEPFFAPFASKLREDLIVVDETVMGQLLRECIEHSVRVQLDPKRKTVAHGPFTSEYLPAETLLVSVLTLRDDGAASGGLPDRVDELLDGRVLQVGGDETLGKGLVWTRLVKEEGDAR</sequence>
<dbReference type="NCBIfam" id="TIGR02580">
    <property type="entry name" value="cas_RAMP_Cmr4"/>
    <property type="match status" value="1"/>
</dbReference>
<protein>
    <submittedName>
        <fullName evidence="4">Type III-B CRISPR module RAMP protein Cmr4</fullName>
    </submittedName>
</protein>
<dbReference type="PANTHER" id="PTHR36700">
    <property type="entry name" value="CRISPR SYSTEM CMR SUBUNIT CMR4"/>
    <property type="match status" value="1"/>
</dbReference>
<reference evidence="4 5" key="1">
    <citation type="submission" date="2023-01" db="EMBL/GenBank/DDBJ databases">
        <title>Draft genome sequence of Nocardiopsis sp. RSe5-2 isolated from halophytes.</title>
        <authorList>
            <person name="Duangmal K."/>
            <person name="Chantavorakit T."/>
        </authorList>
    </citation>
    <scope>NUCLEOTIDE SEQUENCE [LARGE SCALE GENOMIC DNA]</scope>
    <source>
        <strain evidence="4 5">RSe5-2</strain>
    </source>
</reference>
<proteinExistence type="predicted"/>
<name>A0ABT4U6H5_9ACTN</name>
<organism evidence="4 5">
    <name type="scientific">Nocardiopsis endophytica</name>
    <dbReference type="NCBI Taxonomy" id="3018445"/>
    <lineage>
        <taxon>Bacteria</taxon>
        <taxon>Bacillati</taxon>
        <taxon>Actinomycetota</taxon>
        <taxon>Actinomycetes</taxon>
        <taxon>Streptosporangiales</taxon>
        <taxon>Nocardiopsidaceae</taxon>
        <taxon>Nocardiopsis</taxon>
    </lineage>
</organism>
<feature type="domain" description="CRISPR type III-associated protein" evidence="3">
    <location>
        <begin position="8"/>
        <end position="301"/>
    </location>
</feature>
<comment type="caution">
    <text evidence="4">The sequence shown here is derived from an EMBL/GenBank/DDBJ whole genome shotgun (WGS) entry which is preliminary data.</text>
</comment>
<evidence type="ECO:0000313" key="5">
    <source>
        <dbReference type="Proteomes" id="UP001527866"/>
    </source>
</evidence>
<dbReference type="Pfam" id="PF03787">
    <property type="entry name" value="RAMPs"/>
    <property type="match status" value="1"/>
</dbReference>
<evidence type="ECO:0000256" key="1">
    <source>
        <dbReference type="ARBA" id="ARBA00023118"/>
    </source>
</evidence>
<keyword evidence="1" id="KW-0051">Antiviral defense</keyword>
<evidence type="ECO:0000259" key="3">
    <source>
        <dbReference type="Pfam" id="PF03787"/>
    </source>
</evidence>
<evidence type="ECO:0000256" key="2">
    <source>
        <dbReference type="ARBA" id="ARBA00093789"/>
    </source>
</evidence>